<dbReference type="InterPro" id="IPR027417">
    <property type="entry name" value="P-loop_NTPase"/>
</dbReference>
<feature type="domain" description="DNA2/NAM7 helicase-like C-terminal" evidence="1">
    <location>
        <begin position="72"/>
        <end position="180"/>
    </location>
</feature>
<gene>
    <name evidence="2" type="ORF">SEUCBS140593_003628</name>
</gene>
<accession>A0ABP0BGB7</accession>
<sequence>MADGLFNVARKTIYHDTAGFSYGPSTHPVSQSLARKIYAWIGSRYKYTPRQAKVSPVFLIYRDSVQTGSYWHLAVQHTQTDAAIHLIMDLMSFNTITAGDIVVTTPYRDGVRRVCSTLRKPPALADVAVHSTNSCQGMETQVVDFLMCVDGYTGPLFLAHTTRLCSAITRHTSALFVVVDTCTVNIFAGDSVL</sequence>
<protein>
    <recommendedName>
        <fullName evidence="1">DNA2/NAM7 helicase-like C-terminal domain-containing protein</fullName>
    </recommendedName>
</protein>
<dbReference type="EMBL" id="CAWUHD010000028">
    <property type="protein sequence ID" value="CAK7218667.1"/>
    <property type="molecule type" value="Genomic_DNA"/>
</dbReference>
<dbReference type="Pfam" id="PF13087">
    <property type="entry name" value="AAA_12"/>
    <property type="match status" value="1"/>
</dbReference>
<comment type="caution">
    <text evidence="2">The sequence shown here is derived from an EMBL/GenBank/DDBJ whole genome shotgun (WGS) entry which is preliminary data.</text>
</comment>
<dbReference type="Gene3D" id="3.40.50.300">
    <property type="entry name" value="P-loop containing nucleotide triphosphate hydrolases"/>
    <property type="match status" value="1"/>
</dbReference>
<organism evidence="2 3">
    <name type="scientific">Sporothrix eucalyptigena</name>
    <dbReference type="NCBI Taxonomy" id="1812306"/>
    <lineage>
        <taxon>Eukaryota</taxon>
        <taxon>Fungi</taxon>
        <taxon>Dikarya</taxon>
        <taxon>Ascomycota</taxon>
        <taxon>Pezizomycotina</taxon>
        <taxon>Sordariomycetes</taxon>
        <taxon>Sordariomycetidae</taxon>
        <taxon>Ophiostomatales</taxon>
        <taxon>Ophiostomataceae</taxon>
        <taxon>Sporothrix</taxon>
    </lineage>
</organism>
<proteinExistence type="predicted"/>
<evidence type="ECO:0000259" key="1">
    <source>
        <dbReference type="Pfam" id="PF13087"/>
    </source>
</evidence>
<reference evidence="2 3" key="1">
    <citation type="submission" date="2024-01" db="EMBL/GenBank/DDBJ databases">
        <authorList>
            <person name="Allen C."/>
            <person name="Tagirdzhanova G."/>
        </authorList>
    </citation>
    <scope>NUCLEOTIDE SEQUENCE [LARGE SCALE GENOMIC DNA]</scope>
</reference>
<name>A0ABP0BGB7_9PEZI</name>
<dbReference type="Proteomes" id="UP001642482">
    <property type="component" value="Unassembled WGS sequence"/>
</dbReference>
<evidence type="ECO:0000313" key="2">
    <source>
        <dbReference type="EMBL" id="CAK7218667.1"/>
    </source>
</evidence>
<keyword evidence="3" id="KW-1185">Reference proteome</keyword>
<dbReference type="InterPro" id="IPR041679">
    <property type="entry name" value="DNA2/NAM7-like_C"/>
</dbReference>
<evidence type="ECO:0000313" key="3">
    <source>
        <dbReference type="Proteomes" id="UP001642482"/>
    </source>
</evidence>